<dbReference type="Gene3D" id="2.40.50.140">
    <property type="entry name" value="Nucleic acid-binding proteins"/>
    <property type="match status" value="1"/>
</dbReference>
<feature type="compositionally biased region" description="Polar residues" evidence="2">
    <location>
        <begin position="121"/>
        <end position="134"/>
    </location>
</feature>
<organism evidence="3">
    <name type="scientific">marine metagenome</name>
    <dbReference type="NCBI Taxonomy" id="408172"/>
    <lineage>
        <taxon>unclassified sequences</taxon>
        <taxon>metagenomes</taxon>
        <taxon>ecological metagenomes</taxon>
    </lineage>
</organism>
<dbReference type="InterPro" id="IPR000424">
    <property type="entry name" value="Primosome_PriB/ssb"/>
</dbReference>
<dbReference type="AlphaFoldDB" id="A0A383D837"/>
<dbReference type="GO" id="GO:0006260">
    <property type="term" value="P:DNA replication"/>
    <property type="evidence" value="ECO:0007669"/>
    <property type="project" value="InterPro"/>
</dbReference>
<dbReference type="EMBL" id="UINC01215119">
    <property type="protein sequence ID" value="SVE40662.1"/>
    <property type="molecule type" value="Genomic_DNA"/>
</dbReference>
<name>A0A383D837_9ZZZZ</name>
<dbReference type="SUPFAM" id="SSF50249">
    <property type="entry name" value="Nucleic acid-binding proteins"/>
    <property type="match status" value="1"/>
</dbReference>
<proteinExistence type="inferred from homology"/>
<dbReference type="PIRSF" id="PIRSF002070">
    <property type="entry name" value="SSB"/>
    <property type="match status" value="1"/>
</dbReference>
<gene>
    <name evidence="3" type="ORF">METZ01_LOCUS493516</name>
</gene>
<evidence type="ECO:0008006" key="4">
    <source>
        <dbReference type="Google" id="ProtNLM"/>
    </source>
</evidence>
<evidence type="ECO:0000256" key="1">
    <source>
        <dbReference type="ARBA" id="ARBA00023125"/>
    </source>
</evidence>
<dbReference type="Pfam" id="PF00436">
    <property type="entry name" value="SSB"/>
    <property type="match status" value="1"/>
</dbReference>
<evidence type="ECO:0000256" key="2">
    <source>
        <dbReference type="SAM" id="MobiDB-lite"/>
    </source>
</evidence>
<dbReference type="CDD" id="cd04496">
    <property type="entry name" value="SSB_OBF"/>
    <property type="match status" value="1"/>
</dbReference>
<reference evidence="3" key="1">
    <citation type="submission" date="2018-05" db="EMBL/GenBank/DDBJ databases">
        <authorList>
            <person name="Lanie J.A."/>
            <person name="Ng W.-L."/>
            <person name="Kazmierczak K.M."/>
            <person name="Andrzejewski T.M."/>
            <person name="Davidsen T.M."/>
            <person name="Wayne K.J."/>
            <person name="Tettelin H."/>
            <person name="Glass J.I."/>
            <person name="Rusch D."/>
            <person name="Podicherti R."/>
            <person name="Tsui H.-C.T."/>
            <person name="Winkler M.E."/>
        </authorList>
    </citation>
    <scope>NUCLEOTIDE SEQUENCE</scope>
</reference>
<dbReference type="PANTHER" id="PTHR10302:SF27">
    <property type="entry name" value="SINGLE-STRANDED DNA-BINDING PROTEIN"/>
    <property type="match status" value="1"/>
</dbReference>
<dbReference type="InterPro" id="IPR011344">
    <property type="entry name" value="ssDNA-bd"/>
</dbReference>
<dbReference type="PROSITE" id="PS50935">
    <property type="entry name" value="SSB"/>
    <property type="match status" value="1"/>
</dbReference>
<dbReference type="InterPro" id="IPR012340">
    <property type="entry name" value="NA-bd_OB-fold"/>
</dbReference>
<accession>A0A383D837</accession>
<dbReference type="PANTHER" id="PTHR10302">
    <property type="entry name" value="SINGLE-STRANDED DNA-BINDING PROTEIN"/>
    <property type="match status" value="1"/>
</dbReference>
<dbReference type="NCBIfam" id="TIGR00621">
    <property type="entry name" value="ssb"/>
    <property type="match status" value="1"/>
</dbReference>
<dbReference type="HAMAP" id="MF_00984">
    <property type="entry name" value="SSB"/>
    <property type="match status" value="1"/>
</dbReference>
<evidence type="ECO:0000313" key="3">
    <source>
        <dbReference type="EMBL" id="SVE40662.1"/>
    </source>
</evidence>
<sequence>MAARGVNKVIILGNLGGDPDMRYMPNGTAVCTMTIYTNESWKDRETGEKREKSEKHSVVMFAGLAEIAGEYLKQGSQVYIEGKLETQKWEDKQNGITRWKTQIKANEMHMLGPKNDERTFNQDNVTKPDSSSNEFVDEEFDDDIPF</sequence>
<protein>
    <recommendedName>
        <fullName evidence="4">Single-stranded DNA-binding protein</fullName>
    </recommendedName>
</protein>
<keyword evidence="1" id="KW-0238">DNA-binding</keyword>
<dbReference type="GO" id="GO:0003697">
    <property type="term" value="F:single-stranded DNA binding"/>
    <property type="evidence" value="ECO:0007669"/>
    <property type="project" value="InterPro"/>
</dbReference>
<feature type="region of interest" description="Disordered" evidence="2">
    <location>
        <begin position="112"/>
        <end position="146"/>
    </location>
</feature>
<feature type="compositionally biased region" description="Acidic residues" evidence="2">
    <location>
        <begin position="135"/>
        <end position="146"/>
    </location>
</feature>
<dbReference type="GO" id="GO:0009295">
    <property type="term" value="C:nucleoid"/>
    <property type="evidence" value="ECO:0007669"/>
    <property type="project" value="TreeGrafter"/>
</dbReference>